<dbReference type="PANTHER" id="PTHR11085">
    <property type="entry name" value="NAD-DEPENDENT PROTEIN DEACYLASE SIRTUIN-5, MITOCHONDRIAL-RELATED"/>
    <property type="match status" value="1"/>
</dbReference>
<comment type="cofactor">
    <cofactor evidence="5">
        <name>Zn(2+)</name>
        <dbReference type="ChEBI" id="CHEBI:29105"/>
    </cofactor>
    <text evidence="5">Binds 1 zinc ion per subunit.</text>
</comment>
<name>D2B5T1_STRRD</name>
<evidence type="ECO:0000256" key="2">
    <source>
        <dbReference type="ARBA" id="ARBA00022723"/>
    </source>
</evidence>
<dbReference type="GO" id="GO:0070403">
    <property type="term" value="F:NAD+ binding"/>
    <property type="evidence" value="ECO:0007669"/>
    <property type="project" value="UniProtKB-UniRule"/>
</dbReference>
<dbReference type="SUPFAM" id="SSF52467">
    <property type="entry name" value="DHS-like NAD/FAD-binding domain"/>
    <property type="match status" value="1"/>
</dbReference>
<dbReference type="HAMAP" id="MF_01967">
    <property type="entry name" value="Sirtuin_ClassII"/>
    <property type="match status" value="1"/>
</dbReference>
<comment type="similarity">
    <text evidence="5">Belongs to the sirtuin family. Class II subfamily.</text>
</comment>
<feature type="binding site" evidence="5">
    <location>
        <begin position="251"/>
        <end position="253"/>
    </location>
    <ligand>
        <name>NAD(+)</name>
        <dbReference type="ChEBI" id="CHEBI:57540"/>
    </ligand>
</feature>
<feature type="binding site" evidence="5">
    <location>
        <position position="269"/>
    </location>
    <ligand>
        <name>NAD(+)</name>
        <dbReference type="ChEBI" id="CHEBI:57540"/>
    </ligand>
</feature>
<dbReference type="eggNOG" id="COG0846">
    <property type="taxonomic scope" value="Bacteria"/>
</dbReference>
<dbReference type="Pfam" id="PF02146">
    <property type="entry name" value="SIR2"/>
    <property type="match status" value="1"/>
</dbReference>
<evidence type="ECO:0000256" key="5">
    <source>
        <dbReference type="HAMAP-Rule" id="MF_01967"/>
    </source>
</evidence>
<dbReference type="Proteomes" id="UP000002029">
    <property type="component" value="Chromosome"/>
</dbReference>
<dbReference type="InterPro" id="IPR026591">
    <property type="entry name" value="Sirtuin_cat_small_dom_sf"/>
</dbReference>
<keyword evidence="3 5" id="KW-0862">Zinc</keyword>
<dbReference type="EMBL" id="CP001814">
    <property type="protein sequence ID" value="ACZ91385.1"/>
    <property type="molecule type" value="Genomic_DNA"/>
</dbReference>
<keyword evidence="1 5" id="KW-0808">Transferase</keyword>
<proteinExistence type="inferred from homology"/>
<comment type="caution">
    <text evidence="5">Lacks conserved residue(s) required for the propagation of feature annotation.</text>
</comment>
<dbReference type="NCBIfam" id="NF003738">
    <property type="entry name" value="PRK05333.1"/>
    <property type="match status" value="1"/>
</dbReference>
<feature type="binding site" evidence="5 6">
    <location>
        <position position="184"/>
    </location>
    <ligand>
        <name>Zn(2+)</name>
        <dbReference type="ChEBI" id="CHEBI:29105"/>
    </ligand>
</feature>
<comment type="function">
    <text evidence="5">NAD-dependent protein deacetylase which modulates the activities of several enzymes which are inactive in their acetylated form.</text>
</comment>
<keyword evidence="9" id="KW-1185">Reference proteome</keyword>
<protein>
    <recommendedName>
        <fullName evidence="5">NAD-dependent protein deacetylase</fullName>
        <ecNumber evidence="5">2.3.1.286</ecNumber>
    </recommendedName>
    <alternativeName>
        <fullName evidence="5">Regulatory protein SIR2 homolog</fullName>
    </alternativeName>
</protein>
<keyword evidence="5" id="KW-0963">Cytoplasm</keyword>
<sequence length="293" mass="30931">MVGQHGGVNEGTSMLAKLLAAGEVVVLSGAGLSTESGIPDYRGPSGASRRHTPMTYQTFVGDPAARRRYWARSYVGWRAMTRATPNSGHHAVAHLQRLGLVAGVVTQNVDGLHQAGGARAVVELHGSLHHVICLDCGDSSPREELDQRLTRANPYFGARATTVNPDGDVELGDEEVDGFQVVGCRACDGGVLKPDVVFFGETVPAERVRECFALVERARLLLVLGSSLTVMSGRRFVLHAAKLGIPVAIVNQGPTRGDKYAALAVDAPLGTALPELVRLVDTRAAAAGSPEPM</sequence>
<dbReference type="STRING" id="479432.Sros_8749"/>
<feature type="binding site" evidence="5 6">
    <location>
        <position position="133"/>
    </location>
    <ligand>
        <name>Zn(2+)</name>
        <dbReference type="ChEBI" id="CHEBI:29105"/>
    </ligand>
</feature>
<keyword evidence="2 5" id="KW-0479">Metal-binding</keyword>
<dbReference type="GO" id="GO:0005737">
    <property type="term" value="C:cytoplasm"/>
    <property type="evidence" value="ECO:0007669"/>
    <property type="project" value="UniProtKB-SubCell"/>
</dbReference>
<feature type="active site" description="Proton acceptor" evidence="5 6">
    <location>
        <position position="125"/>
    </location>
</feature>
<feature type="binding site" evidence="5">
    <location>
        <begin position="107"/>
        <end position="110"/>
    </location>
    <ligand>
        <name>NAD(+)</name>
        <dbReference type="ChEBI" id="CHEBI:57540"/>
    </ligand>
</feature>
<evidence type="ECO:0000256" key="6">
    <source>
        <dbReference type="PROSITE-ProRule" id="PRU00236"/>
    </source>
</evidence>
<dbReference type="HOGENOM" id="CLU_023643_3_2_11"/>
<evidence type="ECO:0000259" key="7">
    <source>
        <dbReference type="PROSITE" id="PS50305"/>
    </source>
</evidence>
<feature type="domain" description="Deacetylase sirtuin-type" evidence="7">
    <location>
        <begin position="1"/>
        <end position="283"/>
    </location>
</feature>
<dbReference type="KEGG" id="sro:Sros_8749"/>
<dbReference type="InterPro" id="IPR026587">
    <property type="entry name" value="Sirtuin_class_II"/>
</dbReference>
<feature type="binding site" evidence="5 6">
    <location>
        <position position="187"/>
    </location>
    <ligand>
        <name>Zn(2+)</name>
        <dbReference type="ChEBI" id="CHEBI:29105"/>
    </ligand>
</feature>
<comment type="subcellular location">
    <subcellularLocation>
        <location evidence="5">Cytoplasm</location>
    </subcellularLocation>
</comment>
<dbReference type="InterPro" id="IPR026590">
    <property type="entry name" value="Ssirtuin_cat_dom"/>
</dbReference>
<evidence type="ECO:0000256" key="1">
    <source>
        <dbReference type="ARBA" id="ARBA00022679"/>
    </source>
</evidence>
<evidence type="ECO:0000313" key="9">
    <source>
        <dbReference type="Proteomes" id="UP000002029"/>
    </source>
</evidence>
<evidence type="ECO:0000313" key="8">
    <source>
        <dbReference type="EMBL" id="ACZ91385.1"/>
    </source>
</evidence>
<feature type="binding site" evidence="5 6">
    <location>
        <position position="136"/>
    </location>
    <ligand>
        <name>Zn(2+)</name>
        <dbReference type="ChEBI" id="CHEBI:29105"/>
    </ligand>
</feature>
<feature type="binding site" evidence="5">
    <location>
        <begin position="225"/>
        <end position="227"/>
    </location>
    <ligand>
        <name>NAD(+)</name>
        <dbReference type="ChEBI" id="CHEBI:57540"/>
    </ligand>
</feature>
<gene>
    <name evidence="5" type="primary">cobB</name>
    <name evidence="8" type="ordered locus">Sros_8749</name>
</gene>
<comment type="catalytic activity">
    <reaction evidence="5">
        <text>N(6)-acetyl-L-lysyl-[protein] + NAD(+) + H2O = 2''-O-acetyl-ADP-D-ribose + nicotinamide + L-lysyl-[protein]</text>
        <dbReference type="Rhea" id="RHEA:43636"/>
        <dbReference type="Rhea" id="RHEA-COMP:9752"/>
        <dbReference type="Rhea" id="RHEA-COMP:10731"/>
        <dbReference type="ChEBI" id="CHEBI:15377"/>
        <dbReference type="ChEBI" id="CHEBI:17154"/>
        <dbReference type="ChEBI" id="CHEBI:29969"/>
        <dbReference type="ChEBI" id="CHEBI:57540"/>
        <dbReference type="ChEBI" id="CHEBI:61930"/>
        <dbReference type="ChEBI" id="CHEBI:83767"/>
        <dbReference type="EC" id="2.3.1.286"/>
    </reaction>
</comment>
<organism evidence="8 9">
    <name type="scientific">Streptosporangium roseum (strain ATCC 12428 / DSM 43021 / JCM 3005 / KCTC 9067 / NCIMB 10171 / NRRL 2505 / NI 9100)</name>
    <dbReference type="NCBI Taxonomy" id="479432"/>
    <lineage>
        <taxon>Bacteria</taxon>
        <taxon>Bacillati</taxon>
        <taxon>Actinomycetota</taxon>
        <taxon>Actinomycetes</taxon>
        <taxon>Streptosporangiales</taxon>
        <taxon>Streptosporangiaceae</taxon>
        <taxon>Streptosporangium</taxon>
    </lineage>
</organism>
<evidence type="ECO:0000256" key="4">
    <source>
        <dbReference type="ARBA" id="ARBA00023027"/>
    </source>
</evidence>
<dbReference type="EC" id="2.3.1.286" evidence="5"/>
<dbReference type="PANTHER" id="PTHR11085:SF10">
    <property type="entry name" value="NAD-DEPENDENT PROTEIN DEACYLASE SIRTUIN-5, MITOCHONDRIAL-RELATED"/>
    <property type="match status" value="1"/>
</dbReference>
<evidence type="ECO:0000256" key="3">
    <source>
        <dbReference type="ARBA" id="ARBA00022833"/>
    </source>
</evidence>
<dbReference type="Gene3D" id="3.30.1600.10">
    <property type="entry name" value="SIR2/SIRT2 'Small Domain"/>
    <property type="match status" value="1"/>
</dbReference>
<reference evidence="8 9" key="1">
    <citation type="journal article" date="2010" name="Stand. Genomic Sci.">
        <title>Complete genome sequence of Streptosporangium roseum type strain (NI 9100).</title>
        <authorList>
            <person name="Nolan M."/>
            <person name="Sikorski J."/>
            <person name="Jando M."/>
            <person name="Lucas S."/>
            <person name="Lapidus A."/>
            <person name="Glavina Del Rio T."/>
            <person name="Chen F."/>
            <person name="Tice H."/>
            <person name="Pitluck S."/>
            <person name="Cheng J.F."/>
            <person name="Chertkov O."/>
            <person name="Sims D."/>
            <person name="Meincke L."/>
            <person name="Brettin T."/>
            <person name="Han C."/>
            <person name="Detter J.C."/>
            <person name="Bruce D."/>
            <person name="Goodwin L."/>
            <person name="Land M."/>
            <person name="Hauser L."/>
            <person name="Chang Y.J."/>
            <person name="Jeffries C.D."/>
            <person name="Ivanova N."/>
            <person name="Mavromatis K."/>
            <person name="Mikhailova N."/>
            <person name="Chen A."/>
            <person name="Palaniappan K."/>
            <person name="Chain P."/>
            <person name="Rohde M."/>
            <person name="Goker M."/>
            <person name="Bristow J."/>
            <person name="Eisen J.A."/>
            <person name="Markowitz V."/>
            <person name="Hugenholtz P."/>
            <person name="Kyrpides N.C."/>
            <person name="Klenk H.P."/>
        </authorList>
    </citation>
    <scope>NUCLEOTIDE SEQUENCE [LARGE SCALE GENOMIC DNA]</scope>
    <source>
        <strain evidence="9">ATCC 12428 / DSM 43021 / JCM 3005 / NI 9100</strain>
    </source>
</reference>
<dbReference type="AlphaFoldDB" id="D2B5T1"/>
<dbReference type="InterPro" id="IPR050134">
    <property type="entry name" value="NAD-dep_sirtuin_deacylases"/>
</dbReference>
<accession>D2B5T1</accession>
<dbReference type="GO" id="GO:0008270">
    <property type="term" value="F:zinc ion binding"/>
    <property type="evidence" value="ECO:0007669"/>
    <property type="project" value="UniProtKB-UniRule"/>
</dbReference>
<keyword evidence="4 5" id="KW-0520">NAD</keyword>
<dbReference type="InterPro" id="IPR003000">
    <property type="entry name" value="Sirtuin"/>
</dbReference>
<dbReference type="GO" id="GO:0017136">
    <property type="term" value="F:histone deacetylase activity, NAD-dependent"/>
    <property type="evidence" value="ECO:0007669"/>
    <property type="project" value="TreeGrafter"/>
</dbReference>
<dbReference type="InterPro" id="IPR029035">
    <property type="entry name" value="DHS-like_NAD/FAD-binding_dom"/>
</dbReference>
<dbReference type="Gene3D" id="3.40.50.1220">
    <property type="entry name" value="TPP-binding domain"/>
    <property type="match status" value="1"/>
</dbReference>
<dbReference type="PROSITE" id="PS50305">
    <property type="entry name" value="SIRTUIN"/>
    <property type="match status" value="1"/>
</dbReference>